<protein>
    <submittedName>
        <fullName evidence="2">Cell division protein ZapA</fullName>
    </submittedName>
</protein>
<dbReference type="EMBL" id="JBHUEL010000002">
    <property type="protein sequence ID" value="MFD1765702.1"/>
    <property type="molecule type" value="Genomic_DNA"/>
</dbReference>
<comment type="caution">
    <text evidence="2">The sequence shown here is derived from an EMBL/GenBank/DDBJ whole genome shotgun (WGS) entry which is preliminary data.</text>
</comment>
<dbReference type="Pfam" id="PF05164">
    <property type="entry name" value="ZapA"/>
    <property type="match status" value="1"/>
</dbReference>
<dbReference type="SUPFAM" id="SSF102829">
    <property type="entry name" value="Cell division protein ZapA-like"/>
    <property type="match status" value="1"/>
</dbReference>
<dbReference type="GO" id="GO:0051301">
    <property type="term" value="P:cell division"/>
    <property type="evidence" value="ECO:0007669"/>
    <property type="project" value="UniProtKB-KW"/>
</dbReference>
<dbReference type="Proteomes" id="UP001597215">
    <property type="component" value="Unassembled WGS sequence"/>
</dbReference>
<accession>A0ABW4MBC5</accession>
<reference evidence="3" key="1">
    <citation type="journal article" date="2019" name="Int. J. Syst. Evol. Microbiol.">
        <title>The Global Catalogue of Microorganisms (GCM) 10K type strain sequencing project: providing services to taxonomists for standard genome sequencing and annotation.</title>
        <authorList>
            <consortium name="The Broad Institute Genomics Platform"/>
            <consortium name="The Broad Institute Genome Sequencing Center for Infectious Disease"/>
            <person name="Wu L."/>
            <person name="Ma J."/>
        </authorList>
    </citation>
    <scope>NUCLEOTIDE SEQUENCE [LARGE SCALE GENOMIC DNA]</scope>
    <source>
        <strain evidence="3">CGMCC 1.12449</strain>
    </source>
</reference>
<keyword evidence="2" id="KW-0132">Cell division</keyword>
<dbReference type="Gene3D" id="3.30.160.880">
    <property type="entry name" value="Cell division protein ZapA protomer, N-terminal domain"/>
    <property type="match status" value="1"/>
</dbReference>
<keyword evidence="2" id="KW-0131">Cell cycle</keyword>
<dbReference type="InterPro" id="IPR042233">
    <property type="entry name" value="Cell_div_ZapA_N"/>
</dbReference>
<proteinExistence type="predicted"/>
<evidence type="ECO:0000256" key="1">
    <source>
        <dbReference type="SAM" id="MobiDB-lite"/>
    </source>
</evidence>
<dbReference type="InterPro" id="IPR036192">
    <property type="entry name" value="Cell_div_ZapA-like_sf"/>
</dbReference>
<feature type="region of interest" description="Disordered" evidence="1">
    <location>
        <begin position="67"/>
        <end position="86"/>
    </location>
</feature>
<organism evidence="2 3">
    <name type="scientific">Sphingorhabdus buctiana</name>
    <dbReference type="NCBI Taxonomy" id="1508805"/>
    <lineage>
        <taxon>Bacteria</taxon>
        <taxon>Pseudomonadati</taxon>
        <taxon>Pseudomonadota</taxon>
        <taxon>Alphaproteobacteria</taxon>
        <taxon>Sphingomonadales</taxon>
        <taxon>Sphingomonadaceae</taxon>
        <taxon>Sphingorhabdus</taxon>
    </lineage>
</organism>
<name>A0ABW4MBC5_9SPHN</name>
<dbReference type="RefSeq" id="WP_381511080.1">
    <property type="nucleotide sequence ID" value="NZ_JBHUEL010000002.1"/>
</dbReference>
<sequence>MAEVRLNIVGREYIVTCRDGEEQRLLELGRMVDTKAREAGGSAGGLNESRQLLFAALLLADQVNDNGGSASAAQAQPGSIDDATATRMAQSIEKLAERVESFASGLEQATRRA</sequence>
<evidence type="ECO:0000313" key="2">
    <source>
        <dbReference type="EMBL" id="MFD1765702.1"/>
    </source>
</evidence>
<evidence type="ECO:0000313" key="3">
    <source>
        <dbReference type="Proteomes" id="UP001597215"/>
    </source>
</evidence>
<dbReference type="InterPro" id="IPR007838">
    <property type="entry name" value="Cell_div_ZapA-like"/>
</dbReference>
<gene>
    <name evidence="2" type="ORF">ACFSAG_02460</name>
</gene>
<keyword evidence="3" id="KW-1185">Reference proteome</keyword>
<feature type="compositionally biased region" description="Low complexity" evidence="1">
    <location>
        <begin position="67"/>
        <end position="76"/>
    </location>
</feature>